<dbReference type="NCBIfam" id="NF003757">
    <property type="entry name" value="PRK05350.1"/>
    <property type="match status" value="1"/>
</dbReference>
<dbReference type="HAMAP" id="MF_01217">
    <property type="entry name" value="Acyl_carrier"/>
    <property type="match status" value="1"/>
</dbReference>
<comment type="similarity">
    <text evidence="3">Belongs to the acyl carrier protein (ACP) family.</text>
</comment>
<comment type="function">
    <text evidence="3">Carrier of the growing fatty acid chain in fatty acid biosynthesis.</text>
</comment>
<gene>
    <name evidence="3" type="primary">acpP</name>
    <name evidence="5" type="ORF">HR45_09820</name>
</gene>
<keyword evidence="1 3" id="KW-0596">Phosphopantetheine</keyword>
<dbReference type="GO" id="GO:0000036">
    <property type="term" value="F:acyl carrier activity"/>
    <property type="evidence" value="ECO:0007669"/>
    <property type="project" value="UniProtKB-UniRule"/>
</dbReference>
<dbReference type="InterPro" id="IPR036736">
    <property type="entry name" value="ACP-like_sf"/>
</dbReference>
<organism evidence="5 6">
    <name type="scientific">Shewanella mangrovi</name>
    <dbReference type="NCBI Taxonomy" id="1515746"/>
    <lineage>
        <taxon>Bacteria</taxon>
        <taxon>Pseudomonadati</taxon>
        <taxon>Pseudomonadota</taxon>
        <taxon>Gammaproteobacteria</taxon>
        <taxon>Alteromonadales</taxon>
        <taxon>Shewanellaceae</taxon>
        <taxon>Shewanella</taxon>
    </lineage>
</organism>
<dbReference type="InterPro" id="IPR009081">
    <property type="entry name" value="PP-bd_ACP"/>
</dbReference>
<feature type="domain" description="Carrier" evidence="4">
    <location>
        <begin position="2"/>
        <end position="80"/>
    </location>
</feature>
<accession>A0A094JI40</accession>
<keyword evidence="3" id="KW-0444">Lipid biosynthesis</keyword>
<dbReference type="OrthoDB" id="3392378at2"/>
<dbReference type="AlphaFoldDB" id="A0A094JI40"/>
<reference evidence="5 6" key="1">
    <citation type="submission" date="2014-06" db="EMBL/GenBank/DDBJ databases">
        <title>Shewanella sp. YQH10.</title>
        <authorList>
            <person name="Liu Y."/>
            <person name="Zeng R."/>
        </authorList>
    </citation>
    <scope>NUCLEOTIDE SEQUENCE [LARGE SCALE GENOMIC DNA]</scope>
    <source>
        <strain evidence="5 6">YQH10</strain>
    </source>
</reference>
<dbReference type="SUPFAM" id="SSF47336">
    <property type="entry name" value="ACP-like"/>
    <property type="match status" value="1"/>
</dbReference>
<comment type="pathway">
    <text evidence="3">Lipid metabolism; fatty acid biosynthesis.</text>
</comment>
<keyword evidence="3" id="KW-0963">Cytoplasm</keyword>
<dbReference type="eggNOG" id="COG0236">
    <property type="taxonomic scope" value="Bacteria"/>
</dbReference>
<comment type="PTM">
    <text evidence="3">4'-phosphopantetheine is transferred from CoA to a specific serine of apo-ACP by AcpS. This modification is essential for activity because fatty acids are bound in thioester linkage to the sulfhydryl of the prosthetic group.</text>
</comment>
<dbReference type="Pfam" id="PF00550">
    <property type="entry name" value="PP-binding"/>
    <property type="match status" value="1"/>
</dbReference>
<dbReference type="PROSITE" id="PS50075">
    <property type="entry name" value="CARRIER"/>
    <property type="match status" value="1"/>
</dbReference>
<keyword evidence="3" id="KW-0443">Lipid metabolism</keyword>
<evidence type="ECO:0000256" key="1">
    <source>
        <dbReference type="ARBA" id="ARBA00022450"/>
    </source>
</evidence>
<dbReference type="Gene3D" id="1.10.1200.10">
    <property type="entry name" value="ACP-like"/>
    <property type="match status" value="1"/>
</dbReference>
<dbReference type="GO" id="GO:0005737">
    <property type="term" value="C:cytoplasm"/>
    <property type="evidence" value="ECO:0007669"/>
    <property type="project" value="UniProtKB-SubCell"/>
</dbReference>
<keyword evidence="6" id="KW-1185">Reference proteome</keyword>
<dbReference type="RefSeq" id="WP_037442308.1">
    <property type="nucleotide sequence ID" value="NZ_JPEO01000005.1"/>
</dbReference>
<keyword evidence="3" id="KW-0276">Fatty acid metabolism</keyword>
<keyword evidence="3" id="KW-0275">Fatty acid biosynthesis</keyword>
<evidence type="ECO:0000256" key="3">
    <source>
        <dbReference type="HAMAP-Rule" id="MF_01217"/>
    </source>
</evidence>
<evidence type="ECO:0000256" key="2">
    <source>
        <dbReference type="ARBA" id="ARBA00022553"/>
    </source>
</evidence>
<dbReference type="UniPathway" id="UPA00094"/>
<dbReference type="Proteomes" id="UP000029264">
    <property type="component" value="Unassembled WGS sequence"/>
</dbReference>
<name>A0A094JI40_9GAMM</name>
<proteinExistence type="inferred from homology"/>
<evidence type="ECO:0000259" key="4">
    <source>
        <dbReference type="PROSITE" id="PS50075"/>
    </source>
</evidence>
<dbReference type="InterPro" id="IPR003231">
    <property type="entry name" value="ACP"/>
</dbReference>
<protein>
    <recommendedName>
        <fullName evidence="3">Acyl carrier protein</fullName>
        <shortName evidence="3">ACP</shortName>
    </recommendedName>
</protein>
<comment type="subcellular location">
    <subcellularLocation>
        <location evidence="3">Cytoplasm</location>
    </subcellularLocation>
</comment>
<evidence type="ECO:0000313" key="6">
    <source>
        <dbReference type="Proteomes" id="UP000029264"/>
    </source>
</evidence>
<dbReference type="EMBL" id="JPEO01000005">
    <property type="protein sequence ID" value="KFZ37704.1"/>
    <property type="molecule type" value="Genomic_DNA"/>
</dbReference>
<sequence>MQNREQILQMLSRILQDEFEIDADDITETASLYQDLDLDSIDAVDLVIKLQQITGKKIQPEAFKSVRTVGDVVDAIAQLVQE</sequence>
<dbReference type="STRING" id="1515746.HR45_09820"/>
<keyword evidence="2 3" id="KW-0597">Phosphoprotein</keyword>
<comment type="caution">
    <text evidence="5">The sequence shown here is derived from an EMBL/GenBank/DDBJ whole genome shotgun (WGS) entry which is preliminary data.</text>
</comment>
<evidence type="ECO:0000313" key="5">
    <source>
        <dbReference type="EMBL" id="KFZ37704.1"/>
    </source>
</evidence>
<feature type="modified residue" description="O-(pantetheine 4'-phosphoryl)serine" evidence="3">
    <location>
        <position position="40"/>
    </location>
</feature>